<dbReference type="PATRIC" id="fig|43658.6.peg.4143"/>
<evidence type="ECO:0000313" key="2">
    <source>
        <dbReference type="Proteomes" id="UP000036850"/>
    </source>
</evidence>
<name>A0A0L0ELV0_9GAMM</name>
<protein>
    <submittedName>
        <fullName evidence="1">Uncharacterized protein</fullName>
    </submittedName>
</protein>
<gene>
    <name evidence="1" type="ORF">AC626_23110</name>
</gene>
<proteinExistence type="predicted"/>
<comment type="caution">
    <text evidence="1">The sequence shown here is derived from an EMBL/GenBank/DDBJ whole genome shotgun (WGS) entry which is preliminary data.</text>
</comment>
<dbReference type="EMBL" id="LFZX01000288">
    <property type="protein sequence ID" value="KNC65437.1"/>
    <property type="molecule type" value="Genomic_DNA"/>
</dbReference>
<dbReference type="OrthoDB" id="3692954at2"/>
<reference evidence="2" key="1">
    <citation type="submission" date="2015-07" db="EMBL/GenBank/DDBJ databases">
        <title>Draft genome sequence of a Pseudoalteromonas rubra strain, OCN096, isolated from Kaneohe Bay, Oahu, Hawaii.</title>
        <authorList>
            <person name="Beurmann S."/>
            <person name="Ushijima B."/>
            <person name="Belcaid M."/>
            <person name="Callahan S.M."/>
            <person name="Aeby G.S."/>
        </authorList>
    </citation>
    <scope>NUCLEOTIDE SEQUENCE [LARGE SCALE GENOMIC DNA]</scope>
    <source>
        <strain evidence="2">OCN096</strain>
    </source>
</reference>
<dbReference type="Proteomes" id="UP000036850">
    <property type="component" value="Unassembled WGS sequence"/>
</dbReference>
<dbReference type="AlphaFoldDB" id="A0A0L0ELV0"/>
<sequence length="135" mass="14930">MSDSVNYNLFNGKRLRNEDSVHPNATYVVINGFKRFIPDGSTYVNLWGDDNSGIQNDPNLENIPEGKALTSGASLLRIEGEAATYLVTNQQKLFIPSGNIFHDYGFSTAYIKDVERSVIDNIPPGEDLKSPFDGT</sequence>
<evidence type="ECO:0000313" key="1">
    <source>
        <dbReference type="EMBL" id="KNC65437.1"/>
    </source>
</evidence>
<organism evidence="1 2">
    <name type="scientific">Pseudoalteromonas rubra</name>
    <dbReference type="NCBI Taxonomy" id="43658"/>
    <lineage>
        <taxon>Bacteria</taxon>
        <taxon>Pseudomonadati</taxon>
        <taxon>Pseudomonadota</taxon>
        <taxon>Gammaproteobacteria</taxon>
        <taxon>Alteromonadales</taxon>
        <taxon>Pseudoalteromonadaceae</taxon>
        <taxon>Pseudoalteromonas</taxon>
    </lineage>
</organism>
<accession>A0A0L0ELV0</accession>